<evidence type="ECO:0000259" key="8">
    <source>
        <dbReference type="Pfam" id="PF01494"/>
    </source>
</evidence>
<dbReference type="AlphaFoldDB" id="G4Q9C9"/>
<dbReference type="GO" id="GO:0004497">
    <property type="term" value="F:monooxygenase activity"/>
    <property type="evidence" value="ECO:0007669"/>
    <property type="project" value="UniProtKB-KW"/>
</dbReference>
<protein>
    <submittedName>
        <fullName evidence="9">2-octaprenyl-3-methyl-6-methoxy-1,4-benzoquinol hydroxylase</fullName>
    </submittedName>
</protein>
<evidence type="ECO:0000313" key="9">
    <source>
        <dbReference type="EMBL" id="AEP36466.1"/>
    </source>
</evidence>
<gene>
    <name evidence="9" type="ordered locus">TASI_0695</name>
</gene>
<comment type="similarity">
    <text evidence="3">Belongs to the UbiH/COQ6 family.</text>
</comment>
<reference key="1">
    <citation type="submission" date="2011-09" db="EMBL/GenBank/DDBJ databases">
        <title>Genomic characterization of the Taylorella genus.</title>
        <authorList>
            <person name="Hebert L."/>
            <person name="Moumen B."/>
            <person name="Pons N."/>
            <person name="Duquesne F."/>
            <person name="Breuil M.-F."/>
            <person name="Goux D."/>
            <person name="Batto J.-M."/>
            <person name="Renault P."/>
            <person name="Laugier C."/>
            <person name="Petry S."/>
        </authorList>
    </citation>
    <scope>NUCLEOTIDE SEQUENCE</scope>
    <source>
        <strain>MCE3</strain>
    </source>
</reference>
<dbReference type="InterPro" id="IPR051205">
    <property type="entry name" value="UbiH/COQ6_monooxygenase"/>
</dbReference>
<dbReference type="SUPFAM" id="SSF51905">
    <property type="entry name" value="FAD/NAD(P)-binding domain"/>
    <property type="match status" value="1"/>
</dbReference>
<dbReference type="RefSeq" id="WP_014111363.1">
    <property type="nucleotide sequence ID" value="NC_016043.1"/>
</dbReference>
<dbReference type="UniPathway" id="UPA00232"/>
<dbReference type="PANTHER" id="PTHR43876">
    <property type="entry name" value="UBIQUINONE BIOSYNTHESIS MONOOXYGENASE COQ6, MITOCHONDRIAL"/>
    <property type="match status" value="1"/>
</dbReference>
<dbReference type="GO" id="GO:0016705">
    <property type="term" value="F:oxidoreductase activity, acting on paired donors, with incorporation or reduction of molecular oxygen"/>
    <property type="evidence" value="ECO:0007669"/>
    <property type="project" value="InterPro"/>
</dbReference>
<dbReference type="eggNOG" id="COG0654">
    <property type="taxonomic scope" value="Bacteria"/>
</dbReference>
<dbReference type="NCBIfam" id="TIGR01988">
    <property type="entry name" value="Ubi-OHases"/>
    <property type="match status" value="1"/>
</dbReference>
<sequence>MPLDADIIVVGAGPAGLAFCRSLNSSNLKILLIEKNTQENIANPKFDAREIALTHASRNSMKKLGIWGRVKPEDIYPLYDARVFNGDSDYNLHFSEDNPKNPDEGLGFFISNHHIRKASYEAVLEQDNVEMRFGLGVADVKVDYDKASVILEDGTKLTARLLVAADSRFSSTRRKMGIGADSNDYGRTVVTFRVRHTNSNNHTAMECFRYGKTLAILPLEEHLSSAVFTIDSNRAHEILEKSPTERAAEVYKLLDGKLGDVSVDSEMVSYPLVGVHAKRFIGPSCAVIGDAAVGMHPVTAHGYNLGLSSAVILGSEILKAERRGQDFASQAVLGAYEQKHMLKTRFLYHGTNTVVGIFTNDSEPAKLVRTAILRISNNLPPFKKFITNMLTKSE</sequence>
<proteinExistence type="inferred from homology"/>
<evidence type="ECO:0000313" key="10">
    <source>
        <dbReference type="Proteomes" id="UP000009284"/>
    </source>
</evidence>
<dbReference type="EMBL" id="CP003059">
    <property type="protein sequence ID" value="AEP36466.1"/>
    <property type="molecule type" value="Genomic_DNA"/>
</dbReference>
<dbReference type="Proteomes" id="UP000009284">
    <property type="component" value="Chromosome"/>
</dbReference>
<evidence type="ECO:0000256" key="6">
    <source>
        <dbReference type="ARBA" id="ARBA00023002"/>
    </source>
</evidence>
<comment type="pathway">
    <text evidence="2">Cofactor biosynthesis; ubiquinone biosynthesis.</text>
</comment>
<keyword evidence="10" id="KW-1185">Reference proteome</keyword>
<dbReference type="STRING" id="1008459.TASI_0695"/>
<evidence type="ECO:0000256" key="3">
    <source>
        <dbReference type="ARBA" id="ARBA00005349"/>
    </source>
</evidence>
<name>G4Q9C9_TAYAM</name>
<keyword evidence="7" id="KW-0503">Monooxygenase</keyword>
<dbReference type="PANTHER" id="PTHR43876:SF25">
    <property type="entry name" value="MONOOXYGENASE NMA2164"/>
    <property type="match status" value="1"/>
</dbReference>
<dbReference type="InterPro" id="IPR036188">
    <property type="entry name" value="FAD/NAD-bd_sf"/>
</dbReference>
<dbReference type="GO" id="GO:0071949">
    <property type="term" value="F:FAD binding"/>
    <property type="evidence" value="ECO:0007669"/>
    <property type="project" value="InterPro"/>
</dbReference>
<dbReference type="InterPro" id="IPR002938">
    <property type="entry name" value="FAD-bd"/>
</dbReference>
<dbReference type="GO" id="GO:0006744">
    <property type="term" value="P:ubiquinone biosynthetic process"/>
    <property type="evidence" value="ECO:0007669"/>
    <property type="project" value="UniProtKB-UniPathway"/>
</dbReference>
<evidence type="ECO:0000256" key="2">
    <source>
        <dbReference type="ARBA" id="ARBA00004749"/>
    </source>
</evidence>
<dbReference type="KEGG" id="tas:TASI_0695"/>
<evidence type="ECO:0000256" key="5">
    <source>
        <dbReference type="ARBA" id="ARBA00022827"/>
    </source>
</evidence>
<keyword evidence="4" id="KW-0285">Flavoprotein</keyword>
<reference evidence="9 10" key="2">
    <citation type="journal article" date="2012" name="PLoS ONE">
        <title>Genomic characterization of the taylorella genus.</title>
        <authorList>
            <person name="Hebert L."/>
            <person name="Moumen B."/>
            <person name="Pons N."/>
            <person name="Duquesne F."/>
            <person name="Breuil M.F."/>
            <person name="Goux D."/>
            <person name="Batto J.M."/>
            <person name="Laugier C."/>
            <person name="Renault P."/>
            <person name="Petry S."/>
        </authorList>
    </citation>
    <scope>NUCLEOTIDE SEQUENCE [LARGE SCALE GENOMIC DNA]</scope>
    <source>
        <strain evidence="9 10">MCE3</strain>
    </source>
</reference>
<evidence type="ECO:0000256" key="4">
    <source>
        <dbReference type="ARBA" id="ARBA00022630"/>
    </source>
</evidence>
<comment type="cofactor">
    <cofactor evidence="1">
        <name>FAD</name>
        <dbReference type="ChEBI" id="CHEBI:57692"/>
    </cofactor>
</comment>
<evidence type="ECO:0000256" key="1">
    <source>
        <dbReference type="ARBA" id="ARBA00001974"/>
    </source>
</evidence>
<accession>G4Q9C9</accession>
<dbReference type="NCBIfam" id="NF006593">
    <property type="entry name" value="PRK09126.1"/>
    <property type="match status" value="1"/>
</dbReference>
<dbReference type="Pfam" id="PF01494">
    <property type="entry name" value="FAD_binding_3"/>
    <property type="match status" value="1"/>
</dbReference>
<dbReference type="InterPro" id="IPR010971">
    <property type="entry name" value="UbiH/COQ6"/>
</dbReference>
<keyword evidence="6" id="KW-0560">Oxidoreductase</keyword>
<dbReference type="OrthoDB" id="9769565at2"/>
<keyword evidence="5" id="KW-0274">FAD</keyword>
<dbReference type="Gene3D" id="3.50.50.60">
    <property type="entry name" value="FAD/NAD(P)-binding domain"/>
    <property type="match status" value="2"/>
</dbReference>
<evidence type="ECO:0000256" key="7">
    <source>
        <dbReference type="ARBA" id="ARBA00023033"/>
    </source>
</evidence>
<dbReference type="HOGENOM" id="CLU_009665_8_1_4"/>
<organism evidence="9 10">
    <name type="scientific">Taylorella asinigenitalis (strain MCE3)</name>
    <dbReference type="NCBI Taxonomy" id="1008459"/>
    <lineage>
        <taxon>Bacteria</taxon>
        <taxon>Pseudomonadati</taxon>
        <taxon>Pseudomonadota</taxon>
        <taxon>Betaproteobacteria</taxon>
        <taxon>Burkholderiales</taxon>
        <taxon>Alcaligenaceae</taxon>
        <taxon>Taylorella</taxon>
    </lineage>
</organism>
<feature type="domain" description="FAD-binding" evidence="8">
    <location>
        <begin position="5"/>
        <end position="339"/>
    </location>
</feature>
<dbReference type="PRINTS" id="PR00420">
    <property type="entry name" value="RNGMNOXGNASE"/>
</dbReference>